<sequence length="73" mass="8156">MTSDFESLAEKINQLAELTVALRRENAELRIRNAELTGEQSIVNQRLAQARERIAGLISTLPMAVMEEEEAGE</sequence>
<dbReference type="Proteomes" id="UP001156215">
    <property type="component" value="Chromosome"/>
</dbReference>
<name>A0A9E9P3K8_9BURK</name>
<dbReference type="EMBL" id="CP098242">
    <property type="protein sequence ID" value="WAW11099.1"/>
    <property type="molecule type" value="Genomic_DNA"/>
</dbReference>
<feature type="coiled-coil region" evidence="1">
    <location>
        <begin position="8"/>
        <end position="39"/>
    </location>
</feature>
<protein>
    <submittedName>
        <fullName evidence="2">DUF904 domain-containing protein</fullName>
    </submittedName>
</protein>
<dbReference type="AlphaFoldDB" id="A0A9E9P3K8"/>
<keyword evidence="1" id="KW-0175">Coiled coil</keyword>
<evidence type="ECO:0000256" key="1">
    <source>
        <dbReference type="SAM" id="Coils"/>
    </source>
</evidence>
<evidence type="ECO:0000313" key="2">
    <source>
        <dbReference type="EMBL" id="WAW11099.1"/>
    </source>
</evidence>
<organism evidence="2 3">
    <name type="scientific">Oxalobacter vibrioformis</name>
    <dbReference type="NCBI Taxonomy" id="933080"/>
    <lineage>
        <taxon>Bacteria</taxon>
        <taxon>Pseudomonadati</taxon>
        <taxon>Pseudomonadota</taxon>
        <taxon>Betaproteobacteria</taxon>
        <taxon>Burkholderiales</taxon>
        <taxon>Oxalobacteraceae</taxon>
        <taxon>Oxalobacter</taxon>
    </lineage>
</organism>
<proteinExistence type="predicted"/>
<keyword evidence="3" id="KW-1185">Reference proteome</keyword>
<evidence type="ECO:0000313" key="3">
    <source>
        <dbReference type="Proteomes" id="UP001156215"/>
    </source>
</evidence>
<dbReference type="RefSeq" id="WP_269310210.1">
    <property type="nucleotide sequence ID" value="NZ_CP098242.1"/>
</dbReference>
<dbReference type="KEGG" id="ovb:NB640_05565"/>
<gene>
    <name evidence="2" type="ORF">NB640_05565</name>
</gene>
<dbReference type="Gene3D" id="1.20.5.340">
    <property type="match status" value="1"/>
</dbReference>
<accession>A0A9E9P3K8</accession>
<reference evidence="2" key="1">
    <citation type="journal article" date="2022" name="Front. Microbiol.">
        <title>New perspectives on an old grouping: The genomic and phenotypic variability of Oxalobacter formigenes and the implications for calcium oxalate stone prevention.</title>
        <authorList>
            <person name="Chmiel J.A."/>
            <person name="Carr C."/>
            <person name="Stuivenberg G.A."/>
            <person name="Venema R."/>
            <person name="Chanyi R.M."/>
            <person name="Al K.F."/>
            <person name="Giguere D."/>
            <person name="Say H."/>
            <person name="Akouris P.P."/>
            <person name="Dominguez Romero S.A."/>
            <person name="Kwong A."/>
            <person name="Tai V."/>
            <person name="Koval S.F."/>
            <person name="Razvi H."/>
            <person name="Bjazevic J."/>
            <person name="Burton J.P."/>
        </authorList>
    </citation>
    <scope>NUCLEOTIDE SEQUENCE</scope>
    <source>
        <strain evidence="2">WoOx3</strain>
    </source>
</reference>